<dbReference type="GO" id="GO:0003906">
    <property type="term" value="F:DNA-(apurinic or apyrimidinic site) endonuclease activity"/>
    <property type="evidence" value="ECO:0007669"/>
    <property type="project" value="TreeGrafter"/>
</dbReference>
<comment type="caution">
    <text evidence="8">The sequence shown here is derived from an EMBL/GenBank/DDBJ whole genome shotgun (WGS) entry which is preliminary data.</text>
</comment>
<dbReference type="InterPro" id="IPR023170">
    <property type="entry name" value="HhH_base_excis_C"/>
</dbReference>
<dbReference type="InterPro" id="IPR003265">
    <property type="entry name" value="HhH-GPD_domain"/>
</dbReference>
<evidence type="ECO:0000256" key="3">
    <source>
        <dbReference type="ARBA" id="ARBA00022801"/>
    </source>
</evidence>
<gene>
    <name evidence="8" type="ORF">S01H4_13770</name>
</gene>
<dbReference type="EMBL" id="BART01006057">
    <property type="protein sequence ID" value="GAG57099.1"/>
    <property type="molecule type" value="Genomic_DNA"/>
</dbReference>
<protein>
    <recommendedName>
        <fullName evidence="7">HhH-GPD domain-containing protein</fullName>
    </recommendedName>
</protein>
<organism evidence="8">
    <name type="scientific">marine sediment metagenome</name>
    <dbReference type="NCBI Taxonomy" id="412755"/>
    <lineage>
        <taxon>unclassified sequences</taxon>
        <taxon>metagenomes</taxon>
        <taxon>ecological metagenomes</taxon>
    </lineage>
</organism>
<dbReference type="Pfam" id="PF00633">
    <property type="entry name" value="HHH"/>
    <property type="match status" value="1"/>
</dbReference>
<dbReference type="SUPFAM" id="SSF48150">
    <property type="entry name" value="DNA-glycosylase"/>
    <property type="match status" value="1"/>
</dbReference>
<evidence type="ECO:0000256" key="6">
    <source>
        <dbReference type="ARBA" id="ARBA00023295"/>
    </source>
</evidence>
<dbReference type="PANTHER" id="PTHR43286:SF1">
    <property type="entry name" value="ENDONUCLEASE III-LIKE PROTEIN 1"/>
    <property type="match status" value="1"/>
</dbReference>
<dbReference type="GO" id="GO:0003677">
    <property type="term" value="F:DNA binding"/>
    <property type="evidence" value="ECO:0007669"/>
    <property type="project" value="InterPro"/>
</dbReference>
<evidence type="ECO:0000259" key="7">
    <source>
        <dbReference type="SMART" id="SM00478"/>
    </source>
</evidence>
<evidence type="ECO:0000256" key="5">
    <source>
        <dbReference type="ARBA" id="ARBA00023239"/>
    </source>
</evidence>
<dbReference type="FunFam" id="1.10.340.30:FF:000001">
    <property type="entry name" value="Endonuclease III"/>
    <property type="match status" value="1"/>
</dbReference>
<keyword evidence="3" id="KW-0378">Hydrolase</keyword>
<feature type="domain" description="HhH-GPD" evidence="7">
    <location>
        <begin position="43"/>
        <end position="190"/>
    </location>
</feature>
<evidence type="ECO:0000256" key="2">
    <source>
        <dbReference type="ARBA" id="ARBA00022763"/>
    </source>
</evidence>
<dbReference type="GO" id="GO:0016829">
    <property type="term" value="F:lyase activity"/>
    <property type="evidence" value="ECO:0007669"/>
    <property type="project" value="UniProtKB-KW"/>
</dbReference>
<evidence type="ECO:0000256" key="4">
    <source>
        <dbReference type="ARBA" id="ARBA00023204"/>
    </source>
</evidence>
<keyword evidence="4" id="KW-0234">DNA repair</keyword>
<dbReference type="AlphaFoldDB" id="X0YLI4"/>
<dbReference type="InterPro" id="IPR011257">
    <property type="entry name" value="DNA_glycosylase"/>
</dbReference>
<dbReference type="GO" id="GO:0006289">
    <property type="term" value="P:nucleotide-excision repair"/>
    <property type="evidence" value="ECO:0007669"/>
    <property type="project" value="TreeGrafter"/>
</dbReference>
<dbReference type="SMART" id="SM00478">
    <property type="entry name" value="ENDO3c"/>
    <property type="match status" value="1"/>
</dbReference>
<dbReference type="PANTHER" id="PTHR43286">
    <property type="entry name" value="ENDONUCLEASE III-LIKE PROTEIN 1"/>
    <property type="match status" value="1"/>
</dbReference>
<accession>X0YLI4</accession>
<evidence type="ECO:0000313" key="8">
    <source>
        <dbReference type="EMBL" id="GAG57099.1"/>
    </source>
</evidence>
<name>X0YLI4_9ZZZZ</name>
<reference evidence="8" key="1">
    <citation type="journal article" date="2014" name="Front. Microbiol.">
        <title>High frequency of phylogenetically diverse reductive dehalogenase-homologous genes in deep subseafloor sedimentary metagenomes.</title>
        <authorList>
            <person name="Kawai M."/>
            <person name="Futagami T."/>
            <person name="Toyoda A."/>
            <person name="Takaki Y."/>
            <person name="Nishi S."/>
            <person name="Hori S."/>
            <person name="Arai W."/>
            <person name="Tsubouchi T."/>
            <person name="Morono Y."/>
            <person name="Uchiyama I."/>
            <person name="Ito T."/>
            <person name="Fujiyama A."/>
            <person name="Inagaki F."/>
            <person name="Takami H."/>
        </authorList>
    </citation>
    <scope>NUCLEOTIDE SEQUENCE</scope>
    <source>
        <strain evidence="8">Expedition CK06-06</strain>
    </source>
</reference>
<dbReference type="Pfam" id="PF00730">
    <property type="entry name" value="HhH-GPD"/>
    <property type="match status" value="1"/>
</dbReference>
<keyword evidence="6" id="KW-0326">Glycosidase</keyword>
<comment type="similarity">
    <text evidence="1">Belongs to the Nth/MutY family.</text>
</comment>
<dbReference type="Gene3D" id="1.10.340.30">
    <property type="entry name" value="Hypothetical protein, domain 2"/>
    <property type="match status" value="1"/>
</dbReference>
<dbReference type="CDD" id="cd00056">
    <property type="entry name" value="ENDO3c"/>
    <property type="match status" value="1"/>
</dbReference>
<dbReference type="GO" id="GO:0006285">
    <property type="term" value="P:base-excision repair, AP site formation"/>
    <property type="evidence" value="ECO:0007669"/>
    <property type="project" value="TreeGrafter"/>
</dbReference>
<keyword evidence="5" id="KW-0456">Lyase</keyword>
<proteinExistence type="inferred from homology"/>
<dbReference type="GO" id="GO:0000703">
    <property type="term" value="F:oxidized pyrimidine nucleobase lesion DNA N-glycosylase activity"/>
    <property type="evidence" value="ECO:0007669"/>
    <property type="project" value="TreeGrafter"/>
</dbReference>
<dbReference type="InterPro" id="IPR000445">
    <property type="entry name" value="HhH_motif"/>
</dbReference>
<sequence>MDKIVKIITILCKATKDMPRTLSQVIAKKYDRDPFLLLMSCLLSLRAKDVTTIPIAIELFKLATTPREILAIPITKLEKIIHTIGFYRKKAKLLHSVSREILDRFNGIVPDSSEELLSINGVGIKTANLVLSEGFGIPAICVDTHVHTISNRLGLVVTKKPEDTEKALMAIFPKKYWSELNNLFVLWGQNICTPVSPFCSKCAIAKLCKRVGVAKSR</sequence>
<dbReference type="Gene3D" id="1.10.1670.10">
    <property type="entry name" value="Helix-hairpin-Helix base-excision DNA repair enzymes (C-terminal)"/>
    <property type="match status" value="1"/>
</dbReference>
<dbReference type="PIRSF" id="PIRSF001435">
    <property type="entry name" value="Nth"/>
    <property type="match status" value="1"/>
</dbReference>
<evidence type="ECO:0000256" key="1">
    <source>
        <dbReference type="ARBA" id="ARBA00008343"/>
    </source>
</evidence>
<keyword evidence="2" id="KW-0227">DNA damage</keyword>